<dbReference type="GeneID" id="71990929"/>
<reference evidence="2" key="2">
    <citation type="journal article" date="2022" name="Microb. Genom.">
        <title>A chromosome-scale genome assembly of the tomato pathogen Cladosporium fulvum reveals a compartmentalized genome architecture and the presence of a dispensable chromosome.</title>
        <authorList>
            <person name="Zaccaron A.Z."/>
            <person name="Chen L.H."/>
            <person name="Samaras A."/>
            <person name="Stergiopoulos I."/>
        </authorList>
    </citation>
    <scope>NUCLEOTIDE SEQUENCE</scope>
    <source>
        <strain evidence="2">Race5_Kim</strain>
    </source>
</reference>
<protein>
    <recommendedName>
        <fullName evidence="1">Plasmid pRiA4b Orf3-like domain-containing protein</fullName>
    </recommendedName>
</protein>
<proteinExistence type="predicted"/>
<dbReference type="AlphaFoldDB" id="A0A9Q8PFB0"/>
<accession>A0A9Q8PFB0</accession>
<dbReference type="InterPro" id="IPR024047">
    <property type="entry name" value="MM3350-like_sf"/>
</dbReference>
<reference evidence="2" key="1">
    <citation type="submission" date="2021-12" db="EMBL/GenBank/DDBJ databases">
        <authorList>
            <person name="Zaccaron A."/>
            <person name="Stergiopoulos I."/>
        </authorList>
    </citation>
    <scope>NUCLEOTIDE SEQUENCE</scope>
    <source>
        <strain evidence="2">Race5_Kim</strain>
    </source>
</reference>
<gene>
    <name evidence="2" type="ORF">CLAFUR5_11051</name>
</gene>
<name>A0A9Q8PFB0_PASFU</name>
<dbReference type="KEGG" id="ffu:CLAFUR5_11051"/>
<evidence type="ECO:0000259" key="1">
    <source>
        <dbReference type="Pfam" id="PF07929"/>
    </source>
</evidence>
<organism evidence="2 3">
    <name type="scientific">Passalora fulva</name>
    <name type="common">Tomato leaf mold</name>
    <name type="synonym">Cladosporium fulvum</name>
    <dbReference type="NCBI Taxonomy" id="5499"/>
    <lineage>
        <taxon>Eukaryota</taxon>
        <taxon>Fungi</taxon>
        <taxon>Dikarya</taxon>
        <taxon>Ascomycota</taxon>
        <taxon>Pezizomycotina</taxon>
        <taxon>Dothideomycetes</taxon>
        <taxon>Dothideomycetidae</taxon>
        <taxon>Mycosphaerellales</taxon>
        <taxon>Mycosphaerellaceae</taxon>
        <taxon>Fulvia</taxon>
    </lineage>
</organism>
<dbReference type="RefSeq" id="XP_047765746.1">
    <property type="nucleotide sequence ID" value="XM_047910199.1"/>
</dbReference>
<keyword evidence="3" id="KW-1185">Reference proteome</keyword>
<dbReference type="EMBL" id="CP090170">
    <property type="protein sequence ID" value="UJO21380.1"/>
    <property type="molecule type" value="Genomic_DNA"/>
</dbReference>
<dbReference type="Pfam" id="PF07929">
    <property type="entry name" value="PRiA4_ORF3"/>
    <property type="match status" value="1"/>
</dbReference>
<feature type="domain" description="Plasmid pRiA4b Orf3-like" evidence="1">
    <location>
        <begin position="11"/>
        <end position="142"/>
    </location>
</feature>
<dbReference type="OrthoDB" id="10397524at2759"/>
<dbReference type="InterPro" id="IPR012912">
    <property type="entry name" value="Plasmid_pRiA4b_Orf3-like"/>
</dbReference>
<sequence>MDDTPLEEHGYALRVRLVEPDRREEPLWRVVRVPTTISFQQLNVILCRALGWENEQPYSFKLWSEDDDQPVEVLVREPDEDKGWEQPHGLHWNWKCSKNRNMSQVFEGSRIWPEAPEQIDYTLYLDGDWEHTIHYLGVIDVPFPERPGQEVFCASGWGFPRVEDFYDSNEAAQLSWWRDELDLENVNNALRGWCCRYFRTNQNRGSQRVVMERERPSFLSRTLE</sequence>
<dbReference type="SUPFAM" id="SSF159941">
    <property type="entry name" value="MM3350-like"/>
    <property type="match status" value="1"/>
</dbReference>
<dbReference type="Proteomes" id="UP000756132">
    <property type="component" value="Chromosome 8"/>
</dbReference>
<evidence type="ECO:0000313" key="2">
    <source>
        <dbReference type="EMBL" id="UJO21380.1"/>
    </source>
</evidence>
<evidence type="ECO:0000313" key="3">
    <source>
        <dbReference type="Proteomes" id="UP000756132"/>
    </source>
</evidence>
<dbReference type="Gene3D" id="3.10.290.30">
    <property type="entry name" value="MM3350-like"/>
    <property type="match status" value="1"/>
</dbReference>